<keyword evidence="6" id="KW-1185">Reference proteome</keyword>
<dbReference type="RefSeq" id="WP_251592487.1">
    <property type="nucleotide sequence ID" value="NZ_JAMLJI010000002.1"/>
</dbReference>
<keyword evidence="1" id="KW-0805">Transcription regulation</keyword>
<sequence length="246" mass="27410">MTEKTKALNLERINQQGSLSSQIARQLEALINSGQIEVGEKLPTESKLCDLFGVSRTAVREAIAHLRSMGLIETRRGVGTRVLRTEPERVWPAQDISATTVEDILFVLELRVTVEPRAAELAASRHTDEDARALQAAHDAFVGACHHKTLGRGEDYAFHHAIIQATHNPCFLAFYDPLHKGAIPRAQLLNAELDTEAAHTYLEHVAVEHKRILDAILARDPEGAFQAMEQHLLRATQTYRTYLPSD</sequence>
<reference evidence="5 6" key="1">
    <citation type="submission" date="2023-04" db="EMBL/GenBank/DDBJ databases">
        <title>A long-awaited taxogenomic arrangement of the family Halomonadaceae.</title>
        <authorList>
            <person name="De La Haba R."/>
            <person name="Chuvochina M."/>
            <person name="Wittouck S."/>
            <person name="Arahal D.R."/>
            <person name="Sanchez-Porro C."/>
            <person name="Hugenholtz P."/>
            <person name="Ventosa A."/>
        </authorList>
    </citation>
    <scope>NUCLEOTIDE SEQUENCE [LARGE SCALE GENOMIC DNA]</scope>
    <source>
        <strain evidence="5 6">DSM 22428</strain>
    </source>
</reference>
<dbReference type="Gene3D" id="1.10.10.10">
    <property type="entry name" value="Winged helix-like DNA-binding domain superfamily/Winged helix DNA-binding domain"/>
    <property type="match status" value="1"/>
</dbReference>
<proteinExistence type="predicted"/>
<dbReference type="SUPFAM" id="SSF46785">
    <property type="entry name" value="Winged helix' DNA-binding domain"/>
    <property type="match status" value="1"/>
</dbReference>
<evidence type="ECO:0000256" key="2">
    <source>
        <dbReference type="ARBA" id="ARBA00023125"/>
    </source>
</evidence>
<keyword evidence="2" id="KW-0238">DNA-binding</keyword>
<dbReference type="PRINTS" id="PR00035">
    <property type="entry name" value="HTHGNTR"/>
</dbReference>
<comment type="caution">
    <text evidence="5">The sequence shown here is derived from an EMBL/GenBank/DDBJ whole genome shotgun (WGS) entry which is preliminary data.</text>
</comment>
<dbReference type="PANTHER" id="PTHR43537">
    <property type="entry name" value="TRANSCRIPTIONAL REGULATOR, GNTR FAMILY"/>
    <property type="match status" value="1"/>
</dbReference>
<evidence type="ECO:0000313" key="6">
    <source>
        <dbReference type="Proteomes" id="UP001269375"/>
    </source>
</evidence>
<dbReference type="Pfam" id="PF07729">
    <property type="entry name" value="FCD"/>
    <property type="match status" value="1"/>
</dbReference>
<organism evidence="5 6">
    <name type="scientific">Larsenimonas suaedae</name>
    <dbReference type="NCBI Taxonomy" id="1851019"/>
    <lineage>
        <taxon>Bacteria</taxon>
        <taxon>Pseudomonadati</taxon>
        <taxon>Pseudomonadota</taxon>
        <taxon>Gammaproteobacteria</taxon>
        <taxon>Oceanospirillales</taxon>
        <taxon>Halomonadaceae</taxon>
        <taxon>Larsenimonas</taxon>
    </lineage>
</organism>
<feature type="domain" description="HTH gntR-type" evidence="4">
    <location>
        <begin position="17"/>
        <end position="85"/>
    </location>
</feature>
<dbReference type="SMART" id="SM00895">
    <property type="entry name" value="FCD"/>
    <property type="match status" value="1"/>
</dbReference>
<dbReference type="InterPro" id="IPR011711">
    <property type="entry name" value="GntR_C"/>
</dbReference>
<protein>
    <submittedName>
        <fullName evidence="5">FadR/GntR family transcriptional regulator</fullName>
    </submittedName>
</protein>
<dbReference type="PROSITE" id="PS50949">
    <property type="entry name" value="HTH_GNTR"/>
    <property type="match status" value="1"/>
</dbReference>
<evidence type="ECO:0000256" key="3">
    <source>
        <dbReference type="ARBA" id="ARBA00023163"/>
    </source>
</evidence>
<dbReference type="InterPro" id="IPR000524">
    <property type="entry name" value="Tscrpt_reg_HTH_GntR"/>
</dbReference>
<dbReference type="SMART" id="SM00345">
    <property type="entry name" value="HTH_GNTR"/>
    <property type="match status" value="1"/>
</dbReference>
<dbReference type="InterPro" id="IPR036388">
    <property type="entry name" value="WH-like_DNA-bd_sf"/>
</dbReference>
<evidence type="ECO:0000256" key="1">
    <source>
        <dbReference type="ARBA" id="ARBA00023015"/>
    </source>
</evidence>
<keyword evidence="3" id="KW-0804">Transcription</keyword>
<dbReference type="SUPFAM" id="SSF48008">
    <property type="entry name" value="GntR ligand-binding domain-like"/>
    <property type="match status" value="1"/>
</dbReference>
<dbReference type="Gene3D" id="1.20.120.530">
    <property type="entry name" value="GntR ligand-binding domain-like"/>
    <property type="match status" value="1"/>
</dbReference>
<dbReference type="EMBL" id="JARWAO010000001">
    <property type="protein sequence ID" value="MDR5894999.1"/>
    <property type="molecule type" value="Genomic_DNA"/>
</dbReference>
<dbReference type="InterPro" id="IPR036390">
    <property type="entry name" value="WH_DNA-bd_sf"/>
</dbReference>
<dbReference type="Proteomes" id="UP001269375">
    <property type="component" value="Unassembled WGS sequence"/>
</dbReference>
<dbReference type="CDD" id="cd07377">
    <property type="entry name" value="WHTH_GntR"/>
    <property type="match status" value="1"/>
</dbReference>
<dbReference type="InterPro" id="IPR008920">
    <property type="entry name" value="TF_FadR/GntR_C"/>
</dbReference>
<name>A0ABU1GSP3_9GAMM</name>
<evidence type="ECO:0000259" key="4">
    <source>
        <dbReference type="PROSITE" id="PS50949"/>
    </source>
</evidence>
<accession>A0ABU1GSP3</accession>
<dbReference type="Pfam" id="PF00392">
    <property type="entry name" value="GntR"/>
    <property type="match status" value="1"/>
</dbReference>
<gene>
    <name evidence="5" type="ORF">QC825_02770</name>
</gene>
<dbReference type="PANTHER" id="PTHR43537:SF5">
    <property type="entry name" value="UXU OPERON TRANSCRIPTIONAL REGULATOR"/>
    <property type="match status" value="1"/>
</dbReference>
<evidence type="ECO:0000313" key="5">
    <source>
        <dbReference type="EMBL" id="MDR5894999.1"/>
    </source>
</evidence>